<name>A0AAU7JV06_9MICO</name>
<dbReference type="RefSeq" id="WP_406831489.1">
    <property type="nucleotide sequence ID" value="NZ_CP157483.1"/>
</dbReference>
<accession>A0AAU7JV06</accession>
<proteinExistence type="predicted"/>
<reference evidence="2" key="1">
    <citation type="submission" date="2024-05" db="EMBL/GenBank/DDBJ databases">
        <authorList>
            <person name="Kim S."/>
            <person name="Heo J."/>
            <person name="Choi H."/>
            <person name="Choi Y."/>
            <person name="Kwon S.-W."/>
            <person name="Kim Y."/>
        </authorList>
    </citation>
    <scope>NUCLEOTIDE SEQUENCE</scope>
    <source>
        <strain evidence="2">KACC 23699</strain>
    </source>
</reference>
<dbReference type="InterPro" id="IPR013154">
    <property type="entry name" value="ADH-like_N"/>
</dbReference>
<dbReference type="EMBL" id="CP157483">
    <property type="protein sequence ID" value="XBO44031.1"/>
    <property type="molecule type" value="Genomic_DNA"/>
</dbReference>
<dbReference type="EC" id="1.-.-.-" evidence="2"/>
<dbReference type="Gene3D" id="3.90.180.10">
    <property type="entry name" value="Medium-chain alcohol dehydrogenases, catalytic domain"/>
    <property type="match status" value="1"/>
</dbReference>
<dbReference type="SMART" id="SM00829">
    <property type="entry name" value="PKS_ER"/>
    <property type="match status" value="1"/>
</dbReference>
<dbReference type="InterPro" id="IPR011032">
    <property type="entry name" value="GroES-like_sf"/>
</dbReference>
<dbReference type="InterPro" id="IPR013149">
    <property type="entry name" value="ADH-like_C"/>
</dbReference>
<gene>
    <name evidence="2" type="ORF">ABEG17_01505</name>
</gene>
<sequence>MQAWQVTTLGEPSDVLALGDVAVPEVPDGHVRVRVLATALNFPDVLMARGHYQVRPDLPFVPGVEVCGEVLEIGSPVVGVTTDPHVMVGDRVVGTTAMPHGGLAEQALLPLAGTFPAPPSLDDAQASCLTIGYQTAYVGLVRRAALQPGETLVVHAAAGGVGSAAVQVGKALGGRVVAVVGGEAKAEVARAAGADVVVDRNAGDLVGHLKEAVGRSGADVVFDPVGGASYEASTKVIGFEGRIVVVGFTSGAIPAPALGHALVKNYSILGLHWGLYLQRNPAVARQAHEVLTAWSAEGLVKPFVSQRIPFTEAPAAMARLGAGQTTGRLVVTAS</sequence>
<evidence type="ECO:0000313" key="2">
    <source>
        <dbReference type="EMBL" id="XBO44031.1"/>
    </source>
</evidence>
<dbReference type="Pfam" id="PF08240">
    <property type="entry name" value="ADH_N"/>
    <property type="match status" value="1"/>
</dbReference>
<keyword evidence="2" id="KW-0560">Oxidoreductase</keyword>
<dbReference type="Gene3D" id="3.40.50.720">
    <property type="entry name" value="NAD(P)-binding Rossmann-like Domain"/>
    <property type="match status" value="1"/>
</dbReference>
<dbReference type="PANTHER" id="PTHR43677">
    <property type="entry name" value="SHORT-CHAIN DEHYDROGENASE/REDUCTASE"/>
    <property type="match status" value="1"/>
</dbReference>
<dbReference type="AlphaFoldDB" id="A0AAU7JV06"/>
<dbReference type="GO" id="GO:0016491">
    <property type="term" value="F:oxidoreductase activity"/>
    <property type="evidence" value="ECO:0007669"/>
    <property type="project" value="UniProtKB-KW"/>
</dbReference>
<protein>
    <submittedName>
        <fullName evidence="2">NADPH:quinone oxidoreductase family protein</fullName>
        <ecNumber evidence="2">1.-.-.-</ecNumber>
    </submittedName>
</protein>
<dbReference type="CDD" id="cd08241">
    <property type="entry name" value="QOR1"/>
    <property type="match status" value="1"/>
</dbReference>
<feature type="domain" description="Enoyl reductase (ER)" evidence="1">
    <location>
        <begin position="11"/>
        <end position="331"/>
    </location>
</feature>
<organism evidence="2">
    <name type="scientific">Pedococcus sp. KACC 23699</name>
    <dbReference type="NCBI Taxonomy" id="3149228"/>
    <lineage>
        <taxon>Bacteria</taxon>
        <taxon>Bacillati</taxon>
        <taxon>Actinomycetota</taxon>
        <taxon>Actinomycetes</taxon>
        <taxon>Micrococcales</taxon>
        <taxon>Intrasporangiaceae</taxon>
        <taxon>Pedococcus</taxon>
    </lineage>
</organism>
<dbReference type="SUPFAM" id="SSF50129">
    <property type="entry name" value="GroES-like"/>
    <property type="match status" value="1"/>
</dbReference>
<dbReference type="PANTHER" id="PTHR43677:SF4">
    <property type="entry name" value="QUINONE OXIDOREDUCTASE-LIKE PROTEIN 2"/>
    <property type="match status" value="1"/>
</dbReference>
<dbReference type="InterPro" id="IPR020843">
    <property type="entry name" value="ER"/>
</dbReference>
<dbReference type="Pfam" id="PF00107">
    <property type="entry name" value="ADH_zinc_N"/>
    <property type="match status" value="1"/>
</dbReference>
<dbReference type="InterPro" id="IPR036291">
    <property type="entry name" value="NAD(P)-bd_dom_sf"/>
</dbReference>
<dbReference type="SUPFAM" id="SSF51735">
    <property type="entry name" value="NAD(P)-binding Rossmann-fold domains"/>
    <property type="match status" value="1"/>
</dbReference>
<dbReference type="InterPro" id="IPR051397">
    <property type="entry name" value="Zn-ADH-like_protein"/>
</dbReference>
<evidence type="ECO:0000259" key="1">
    <source>
        <dbReference type="SMART" id="SM00829"/>
    </source>
</evidence>